<dbReference type="Proteomes" id="UP001500902">
    <property type="component" value="Unassembled WGS sequence"/>
</dbReference>
<accession>A0ABP7E587</accession>
<feature type="compositionally biased region" description="Polar residues" evidence="1">
    <location>
        <begin position="83"/>
        <end position="95"/>
    </location>
</feature>
<reference evidence="3" key="1">
    <citation type="journal article" date="2019" name="Int. J. Syst. Evol. Microbiol.">
        <title>The Global Catalogue of Microorganisms (GCM) 10K type strain sequencing project: providing services to taxonomists for standard genome sequencing and annotation.</title>
        <authorList>
            <consortium name="The Broad Institute Genomics Platform"/>
            <consortium name="The Broad Institute Genome Sequencing Center for Infectious Disease"/>
            <person name="Wu L."/>
            <person name="Ma J."/>
        </authorList>
    </citation>
    <scope>NUCLEOTIDE SEQUENCE [LARGE SCALE GENOMIC DNA]</scope>
    <source>
        <strain evidence="3">JCM 16904</strain>
    </source>
</reference>
<comment type="caution">
    <text evidence="2">The sequence shown here is derived from an EMBL/GenBank/DDBJ whole genome shotgun (WGS) entry which is preliminary data.</text>
</comment>
<feature type="region of interest" description="Disordered" evidence="1">
    <location>
        <begin position="83"/>
        <end position="102"/>
    </location>
</feature>
<keyword evidence="3" id="KW-1185">Reference proteome</keyword>
<organism evidence="2 3">
    <name type="scientific">Nonomuraea antimicrobica</name>
    <dbReference type="NCBI Taxonomy" id="561173"/>
    <lineage>
        <taxon>Bacteria</taxon>
        <taxon>Bacillati</taxon>
        <taxon>Actinomycetota</taxon>
        <taxon>Actinomycetes</taxon>
        <taxon>Streptosporangiales</taxon>
        <taxon>Streptosporangiaceae</taxon>
        <taxon>Nonomuraea</taxon>
    </lineage>
</organism>
<evidence type="ECO:0000256" key="1">
    <source>
        <dbReference type="SAM" id="MobiDB-lite"/>
    </source>
</evidence>
<dbReference type="EMBL" id="BAAAZP010000224">
    <property type="protein sequence ID" value="GAA3714503.1"/>
    <property type="molecule type" value="Genomic_DNA"/>
</dbReference>
<evidence type="ECO:0000313" key="2">
    <source>
        <dbReference type="EMBL" id="GAA3714503.1"/>
    </source>
</evidence>
<evidence type="ECO:0000313" key="3">
    <source>
        <dbReference type="Proteomes" id="UP001500902"/>
    </source>
</evidence>
<gene>
    <name evidence="2" type="ORF">GCM10022224_095230</name>
</gene>
<protein>
    <submittedName>
        <fullName evidence="2">Uncharacterized protein</fullName>
    </submittedName>
</protein>
<name>A0ABP7E587_9ACTN</name>
<proteinExistence type="predicted"/>
<dbReference type="RefSeq" id="WP_344895111.1">
    <property type="nucleotide sequence ID" value="NZ_BAAAZP010000224.1"/>
</dbReference>
<sequence length="102" mass="10303">MARYVGVLTGKSVDHLRKVVSGQGMSLWLADSDGKGDLLETPVAITAQTFANAIRAILGSGMAVVEGTLFSGIAGTYTAATCTSPGTRRSPTSATAKVLSGG</sequence>